<keyword evidence="9" id="KW-0418">Kinase</keyword>
<evidence type="ECO:0000256" key="12">
    <source>
        <dbReference type="ARBA" id="ARBA00022989"/>
    </source>
</evidence>
<dbReference type="SMART" id="SM00429">
    <property type="entry name" value="IPT"/>
    <property type="match status" value="3"/>
</dbReference>
<dbReference type="Proteomes" id="UP001283361">
    <property type="component" value="Unassembled WGS sequence"/>
</dbReference>
<evidence type="ECO:0000256" key="3">
    <source>
        <dbReference type="ARBA" id="ARBA00019839"/>
    </source>
</evidence>
<keyword evidence="6 25" id="KW-0732">Signal</keyword>
<evidence type="ECO:0000256" key="2">
    <source>
        <dbReference type="ARBA" id="ARBA00010297"/>
    </source>
</evidence>
<evidence type="ECO:0000259" key="27">
    <source>
        <dbReference type="PROSITE" id="PS51004"/>
    </source>
</evidence>
<dbReference type="InterPro" id="IPR011009">
    <property type="entry name" value="Kinase-like_dom_sf"/>
</dbReference>
<dbReference type="InterPro" id="IPR002909">
    <property type="entry name" value="IPT_dom"/>
</dbReference>
<feature type="signal peptide" evidence="25">
    <location>
        <begin position="1"/>
        <end position="28"/>
    </location>
</feature>
<dbReference type="SUPFAM" id="SSF57184">
    <property type="entry name" value="Growth factor receptor domain"/>
    <property type="match status" value="1"/>
</dbReference>
<gene>
    <name evidence="28" type="ORF">RRG08_047200</name>
</gene>
<evidence type="ECO:0000256" key="13">
    <source>
        <dbReference type="ARBA" id="ARBA00023136"/>
    </source>
</evidence>
<name>A0AAE1EET4_9GAST</name>
<keyword evidence="15" id="KW-1015">Disulfide bond</keyword>
<dbReference type="Pfam" id="PF18020">
    <property type="entry name" value="TIG_2"/>
    <property type="match status" value="1"/>
</dbReference>
<evidence type="ECO:0000256" key="7">
    <source>
        <dbReference type="ARBA" id="ARBA00022737"/>
    </source>
</evidence>
<evidence type="ECO:0000256" key="10">
    <source>
        <dbReference type="ARBA" id="ARBA00022840"/>
    </source>
</evidence>
<dbReference type="CDD" id="cd11236">
    <property type="entry name" value="Sema_plexin_like"/>
    <property type="match status" value="1"/>
</dbReference>
<dbReference type="EMBL" id="JAWDGP010000041">
    <property type="protein sequence ID" value="KAK3804122.1"/>
    <property type="molecule type" value="Genomic_DNA"/>
</dbReference>
<dbReference type="GO" id="GO:0005524">
    <property type="term" value="F:ATP binding"/>
    <property type="evidence" value="ECO:0007669"/>
    <property type="project" value="UniProtKB-UniRule"/>
</dbReference>
<comment type="caution">
    <text evidence="21">Lacks conserved residue(s) required for the propagation of feature annotation.</text>
</comment>
<evidence type="ECO:0000256" key="14">
    <source>
        <dbReference type="ARBA" id="ARBA00023137"/>
    </source>
</evidence>
<keyword evidence="16" id="KW-0325">Glycoprotein</keyword>
<keyword evidence="14" id="KW-0829">Tyrosine-protein kinase</keyword>
<dbReference type="PANTHER" id="PTHR22625">
    <property type="entry name" value="PLEXIN"/>
    <property type="match status" value="1"/>
</dbReference>
<keyword evidence="12 24" id="KW-1133">Transmembrane helix</keyword>
<evidence type="ECO:0000256" key="21">
    <source>
        <dbReference type="PROSITE-ProRule" id="PRU00352"/>
    </source>
</evidence>
<dbReference type="PRINTS" id="PR00109">
    <property type="entry name" value="TYRKINASE"/>
</dbReference>
<dbReference type="InterPro" id="IPR014756">
    <property type="entry name" value="Ig_E-set"/>
</dbReference>
<dbReference type="InterPro" id="IPR002165">
    <property type="entry name" value="Plexin_repeat"/>
</dbReference>
<evidence type="ECO:0000256" key="9">
    <source>
        <dbReference type="ARBA" id="ARBA00022777"/>
    </source>
</evidence>
<dbReference type="Pfam" id="PF07714">
    <property type="entry name" value="PK_Tyr_Ser-Thr"/>
    <property type="match status" value="1"/>
</dbReference>
<evidence type="ECO:0000256" key="4">
    <source>
        <dbReference type="ARBA" id="ARBA00022679"/>
    </source>
</evidence>
<keyword evidence="11" id="KW-0832">Ubl conjugation</keyword>
<dbReference type="SUPFAM" id="SSF56112">
    <property type="entry name" value="Protein kinase-like (PK-like)"/>
    <property type="match status" value="1"/>
</dbReference>
<dbReference type="GO" id="GO:0030334">
    <property type="term" value="P:regulation of cell migration"/>
    <property type="evidence" value="ECO:0007669"/>
    <property type="project" value="TreeGrafter"/>
</dbReference>
<evidence type="ECO:0000256" key="22">
    <source>
        <dbReference type="PROSITE-ProRule" id="PRU10141"/>
    </source>
</evidence>
<protein>
    <recommendedName>
        <fullName evidence="3">Hepatocyte growth factor receptor</fullName>
    </recommendedName>
    <alternativeName>
        <fullName evidence="20">HGF/SF receptor</fullName>
    </alternativeName>
    <alternativeName>
        <fullName evidence="19">Proto-oncogene c-Met</fullName>
    </alternativeName>
    <alternativeName>
        <fullName evidence="17">Scatter factor receptor</fullName>
    </alternativeName>
    <alternativeName>
        <fullName evidence="18">Tyrosine-protein kinase Met</fullName>
    </alternativeName>
</protein>
<dbReference type="SMART" id="SM00423">
    <property type="entry name" value="PSI"/>
    <property type="match status" value="3"/>
</dbReference>
<evidence type="ECO:0000313" key="28">
    <source>
        <dbReference type="EMBL" id="KAK3804122.1"/>
    </source>
</evidence>
<feature type="domain" description="Protein kinase" evidence="26">
    <location>
        <begin position="1361"/>
        <end position="1630"/>
    </location>
</feature>
<dbReference type="SUPFAM" id="SSF81296">
    <property type="entry name" value="E set domains"/>
    <property type="match status" value="3"/>
</dbReference>
<evidence type="ECO:0000256" key="19">
    <source>
        <dbReference type="ARBA" id="ARBA00033117"/>
    </source>
</evidence>
<keyword evidence="13 24" id="KW-0472">Membrane</keyword>
<dbReference type="InterPro" id="IPR001627">
    <property type="entry name" value="Semap_dom"/>
</dbReference>
<dbReference type="InterPro" id="IPR009030">
    <property type="entry name" value="Growth_fac_rcpt_cys_sf"/>
</dbReference>
<dbReference type="Gene3D" id="1.10.510.10">
    <property type="entry name" value="Transferase(Phosphotransferase) domain 1"/>
    <property type="match status" value="1"/>
</dbReference>
<dbReference type="GO" id="GO:0017154">
    <property type="term" value="F:semaphorin receptor activity"/>
    <property type="evidence" value="ECO:0007669"/>
    <property type="project" value="InterPro"/>
</dbReference>
<keyword evidence="29" id="KW-1185">Reference proteome</keyword>
<dbReference type="PROSITE" id="PS51004">
    <property type="entry name" value="SEMA"/>
    <property type="match status" value="1"/>
</dbReference>
<accession>A0AAE1EET4</accession>
<dbReference type="SMART" id="SM00630">
    <property type="entry name" value="Sema"/>
    <property type="match status" value="1"/>
</dbReference>
<feature type="domain" description="Sema" evidence="27">
    <location>
        <begin position="15"/>
        <end position="486"/>
    </location>
</feature>
<dbReference type="GO" id="GO:0005886">
    <property type="term" value="C:plasma membrane"/>
    <property type="evidence" value="ECO:0007669"/>
    <property type="project" value="UniProtKB-SubCell"/>
</dbReference>
<dbReference type="CDD" id="cd00192">
    <property type="entry name" value="PTKc"/>
    <property type="match status" value="1"/>
</dbReference>
<comment type="subcellular location">
    <subcellularLocation>
        <location evidence="1">Cell membrane</location>
        <topology evidence="1">Single-pass type I membrane protein</topology>
    </subcellularLocation>
</comment>
<evidence type="ECO:0000256" key="1">
    <source>
        <dbReference type="ARBA" id="ARBA00004251"/>
    </source>
</evidence>
<keyword evidence="4" id="KW-0808">Transferase</keyword>
<dbReference type="InterPro" id="IPR041362">
    <property type="entry name" value="TIG2_plexin"/>
</dbReference>
<dbReference type="Gene3D" id="2.60.40.10">
    <property type="entry name" value="Immunoglobulins"/>
    <property type="match status" value="5"/>
</dbReference>
<dbReference type="GO" id="GO:0002116">
    <property type="term" value="C:semaphorin receptor complex"/>
    <property type="evidence" value="ECO:0007669"/>
    <property type="project" value="TreeGrafter"/>
</dbReference>
<feature type="chain" id="PRO_5042117545" description="Hepatocyte growth factor receptor" evidence="25">
    <location>
        <begin position="29"/>
        <end position="1657"/>
    </location>
</feature>
<dbReference type="PROSITE" id="PS00107">
    <property type="entry name" value="PROTEIN_KINASE_ATP"/>
    <property type="match status" value="1"/>
</dbReference>
<organism evidence="28 29">
    <name type="scientific">Elysia crispata</name>
    <name type="common">lettuce slug</name>
    <dbReference type="NCBI Taxonomy" id="231223"/>
    <lineage>
        <taxon>Eukaryota</taxon>
        <taxon>Metazoa</taxon>
        <taxon>Spiralia</taxon>
        <taxon>Lophotrochozoa</taxon>
        <taxon>Mollusca</taxon>
        <taxon>Gastropoda</taxon>
        <taxon>Heterobranchia</taxon>
        <taxon>Euthyneura</taxon>
        <taxon>Panpulmonata</taxon>
        <taxon>Sacoglossa</taxon>
        <taxon>Placobranchoidea</taxon>
        <taxon>Plakobranchidae</taxon>
        <taxon>Elysia</taxon>
    </lineage>
</organism>
<dbReference type="SUPFAM" id="SSF101912">
    <property type="entry name" value="Sema domain"/>
    <property type="match status" value="1"/>
</dbReference>
<comment type="similarity">
    <text evidence="2">Belongs to the plexin family.</text>
</comment>
<keyword evidence="10 22" id="KW-0067">ATP-binding</keyword>
<evidence type="ECO:0000256" key="6">
    <source>
        <dbReference type="ARBA" id="ARBA00022729"/>
    </source>
</evidence>
<keyword evidence="5 24" id="KW-0812">Transmembrane</keyword>
<dbReference type="CDD" id="cd00603">
    <property type="entry name" value="IPT_PCSR"/>
    <property type="match status" value="1"/>
</dbReference>
<evidence type="ECO:0000256" key="20">
    <source>
        <dbReference type="ARBA" id="ARBA00033136"/>
    </source>
</evidence>
<evidence type="ECO:0000256" key="16">
    <source>
        <dbReference type="ARBA" id="ARBA00023180"/>
    </source>
</evidence>
<feature type="transmembrane region" description="Helical" evidence="24">
    <location>
        <begin position="1248"/>
        <end position="1272"/>
    </location>
</feature>
<sequence>MKSPMIAPGSPILALLYLTSFFLQLVPALEIVRTFREPEDHPFQRLAVHPGTGDVYVGGTDRLHRLGPDLTLLQSAATGPREDNPECPPPLLPCDLPRVNTPALTKALLVDGEKDEVVLCTSLFHGQCQTLRGSNITKSTGFSSQPVVPNDDASSCVMFLAPQKDAGTVDIGDGKAGSSPSGKRSPSAPRVLYVGAEFSNLGNRKYRDLVPSLSRRLVPSLELAHRDSNGSSRINVRPARRENFPIKFVHGFHHGGFAYFLTTQHKSEQSPSERVTRLGRICEGDDYFRSYVEIPLECGKTGVTPDLIARAAATTTDEDIFLVSFSPQGSDKSSQMCAFSLEDLDNAFNVTVKNCYAGKGHVGPQHYHERQACKQTSLPVDYCASSEFSQTHPALESDTPVRSAPQLLMSDAVVTSLDTSREAGQNVVYVGTDDGRVLKVLLSSNQATKIETLLLGMSEAVLEMHTSPKEDNLYVITTSKVFSISMDHCKEKRSCETCVDGQDPLCGWCVQDQICTTTQKCGGPSAFKPAWLAATGRSCVNVTNMAPSSISYQSLVDEPSGTKLSFSLESVQVVPLSDLDLSCEYRSGMQYHSAPASVQSDRHVECPLPPAEKLRPPQKGNDFEPLAVHFAVKGRSIVTRSVSVYDCKSHSSCINCTNSQFGCSWCYASGTCEEKGSTCKHLSGSAVSLIETEDKCPHMLPRSTSPGVVVHSGFSRKIAVRVDNLQPEQSKDVKCKFVNAGNKIVVKGTINANTLTCNSTKFEFEGENPYVLVDFMVTWGSLELPLDNPMAIQVRVYKCRYMVAYCGQCLSMDSKYNCGWCQGPCDTSGKCNGTCSLSKECAGGTSSNGVSRWLDRSATCPNPKITRFSPLTGPVEGTTVVKVTGINLGKSHSDVEATVAGQPCTIKNEDSHSVTGFDCEVNQVDAEISGPIKIVVSGTYTTISESNFSFVNPQVTSMTPLRGPMSGGTVLNILGQNMDAGSTSSVKMEGGMCEVVRRNQTAIECKIPAHSGKSPSIDVEISFGGNRKSVPQQFVYEVDPSIAMIEPLKSIVSGGTSITVRGDNLNLVPRPKFFTTYDGDSAQESCKVMNVNIMKCQVPALSLPQDSNVSATNPLEAQYGFVLGDVQDSRNLSSQPDFQPLLYYPDPKVQLFSEEENTKQFEPNEKLKIEGEFHMVNVLKASVQVSIGNEACQQILPNEYAITCQPPISVPQGAENGKAPVTVHIGNLNLKAGYLQYSPAAKDSSKPIALGVVLGVVLPMLFVVILLTVCVLRRHRKHKPDQDYIPDVLKDYEGTRNGEEDGAGDEEEKIGMNNIPVKVDLNGATPNRADSTPYINELLGKFEESALKQNIAMVLISRRKLDLRDLVGKGHYGVVYKAVYTHSDSDKHTDVAAKIFQSRVENTQQFVQDVAQARDLSHPHLLRVLGVSVAPGEDPIIVTPFMATEDLGSYIREPSKALNLADLLIYCNQIADAMVYLESLRIVHRNLAARNCIVVEQQEETQPVSILLTDYSVTSALFPQEFYQPADGGAVSELVRWMAPESLSEEFTFSSQTDVWAYGVVMWEVLTRGVEPYPNVDAGNVVVQVQAGNRLPKPKHCPIDIHTLMASCWAADPNERPRFADLVSSLGPYVEQGDSHEGSEQKPLAEAVEVGNADDYS</sequence>
<dbReference type="Pfam" id="PF01437">
    <property type="entry name" value="PSI"/>
    <property type="match status" value="1"/>
</dbReference>
<dbReference type="Pfam" id="PF01833">
    <property type="entry name" value="TIG"/>
    <property type="match status" value="3"/>
</dbReference>
<dbReference type="InterPro" id="IPR017441">
    <property type="entry name" value="Protein_kinase_ATP_BS"/>
</dbReference>
<evidence type="ECO:0000256" key="8">
    <source>
        <dbReference type="ARBA" id="ARBA00022741"/>
    </source>
</evidence>
<proteinExistence type="inferred from homology"/>
<reference evidence="28" key="1">
    <citation type="journal article" date="2023" name="G3 (Bethesda)">
        <title>A reference genome for the long-term kleptoplast-retaining sea slug Elysia crispata morphotype clarki.</title>
        <authorList>
            <person name="Eastman K.E."/>
            <person name="Pendleton A.L."/>
            <person name="Shaikh M.A."/>
            <person name="Suttiyut T."/>
            <person name="Ogas R."/>
            <person name="Tomko P."/>
            <person name="Gavelis G."/>
            <person name="Widhalm J.R."/>
            <person name="Wisecaver J.H."/>
        </authorList>
    </citation>
    <scope>NUCLEOTIDE SEQUENCE</scope>
    <source>
        <strain evidence="28">ECLA1</strain>
    </source>
</reference>
<evidence type="ECO:0000256" key="18">
    <source>
        <dbReference type="ARBA" id="ARBA00033031"/>
    </source>
</evidence>
<evidence type="ECO:0000256" key="15">
    <source>
        <dbReference type="ARBA" id="ARBA00023157"/>
    </source>
</evidence>
<dbReference type="Gene3D" id="2.130.10.10">
    <property type="entry name" value="YVTN repeat-like/Quinoprotein amine dehydrogenase"/>
    <property type="match status" value="1"/>
</dbReference>
<dbReference type="GO" id="GO:0004713">
    <property type="term" value="F:protein tyrosine kinase activity"/>
    <property type="evidence" value="ECO:0007669"/>
    <property type="project" value="UniProtKB-KW"/>
</dbReference>
<evidence type="ECO:0000259" key="26">
    <source>
        <dbReference type="PROSITE" id="PS50011"/>
    </source>
</evidence>
<dbReference type="GO" id="GO:0050793">
    <property type="term" value="P:regulation of developmental process"/>
    <property type="evidence" value="ECO:0007669"/>
    <property type="project" value="UniProtKB-ARBA"/>
</dbReference>
<evidence type="ECO:0000256" key="17">
    <source>
        <dbReference type="ARBA" id="ARBA00030820"/>
    </source>
</evidence>
<dbReference type="InterPro" id="IPR000719">
    <property type="entry name" value="Prot_kinase_dom"/>
</dbReference>
<comment type="caution">
    <text evidence="28">The sequence shown here is derived from an EMBL/GenBank/DDBJ whole genome shotgun (WGS) entry which is preliminary data.</text>
</comment>
<dbReference type="InterPro" id="IPR031148">
    <property type="entry name" value="Plexin"/>
</dbReference>
<dbReference type="GO" id="GO:0030182">
    <property type="term" value="P:neuron differentiation"/>
    <property type="evidence" value="ECO:0007669"/>
    <property type="project" value="UniProtKB-ARBA"/>
</dbReference>
<dbReference type="PROSITE" id="PS50011">
    <property type="entry name" value="PROTEIN_KINASE_DOM"/>
    <property type="match status" value="1"/>
</dbReference>
<dbReference type="InterPro" id="IPR013783">
    <property type="entry name" value="Ig-like_fold"/>
</dbReference>
<feature type="region of interest" description="Disordered" evidence="23">
    <location>
        <begin position="169"/>
        <end position="188"/>
    </location>
</feature>
<dbReference type="InterPro" id="IPR015943">
    <property type="entry name" value="WD40/YVTN_repeat-like_dom_sf"/>
</dbReference>
<keyword evidence="8 22" id="KW-0547">Nucleotide-binding</keyword>
<evidence type="ECO:0000256" key="24">
    <source>
        <dbReference type="SAM" id="Phobius"/>
    </source>
</evidence>
<dbReference type="InterPro" id="IPR016201">
    <property type="entry name" value="PSI"/>
</dbReference>
<feature type="region of interest" description="Disordered" evidence="23">
    <location>
        <begin position="1630"/>
        <end position="1657"/>
    </location>
</feature>
<dbReference type="GO" id="GO:0048468">
    <property type="term" value="P:cell development"/>
    <property type="evidence" value="ECO:0007669"/>
    <property type="project" value="UniProtKB-ARBA"/>
</dbReference>
<dbReference type="FunFam" id="1.10.510.10:FF:001512">
    <property type="entry name" value="Receptor tyrosine-protein kinase erbB-2"/>
    <property type="match status" value="1"/>
</dbReference>
<dbReference type="InterPro" id="IPR036352">
    <property type="entry name" value="Semap_dom_sf"/>
</dbReference>
<dbReference type="PANTHER" id="PTHR22625:SF70">
    <property type="entry name" value="PLEXIN A, ISOFORM A"/>
    <property type="match status" value="1"/>
</dbReference>
<evidence type="ECO:0000256" key="11">
    <source>
        <dbReference type="ARBA" id="ARBA00022843"/>
    </source>
</evidence>
<evidence type="ECO:0000256" key="5">
    <source>
        <dbReference type="ARBA" id="ARBA00022692"/>
    </source>
</evidence>
<keyword evidence="7" id="KW-0677">Repeat</keyword>
<dbReference type="CDD" id="cd00102">
    <property type="entry name" value="IPT"/>
    <property type="match status" value="1"/>
</dbReference>
<dbReference type="InterPro" id="IPR001245">
    <property type="entry name" value="Ser-Thr/Tyr_kinase_cat_dom"/>
</dbReference>
<evidence type="ECO:0000256" key="25">
    <source>
        <dbReference type="SAM" id="SignalP"/>
    </source>
</evidence>
<feature type="binding site" evidence="22">
    <location>
        <position position="1394"/>
    </location>
    <ligand>
        <name>ATP</name>
        <dbReference type="ChEBI" id="CHEBI:30616"/>
    </ligand>
</feature>
<dbReference type="Pfam" id="PF01403">
    <property type="entry name" value="Sema"/>
    <property type="match status" value="1"/>
</dbReference>
<evidence type="ECO:0000313" key="29">
    <source>
        <dbReference type="Proteomes" id="UP001283361"/>
    </source>
</evidence>
<evidence type="ECO:0000256" key="23">
    <source>
        <dbReference type="SAM" id="MobiDB-lite"/>
    </source>
</evidence>